<dbReference type="NCBIfam" id="NF033422">
    <property type="entry name" value="onco_T4SS_CagA"/>
    <property type="match status" value="1"/>
</dbReference>
<keyword evidence="1" id="KW-0175">Coiled coil</keyword>
<dbReference type="InterPro" id="IPR004355">
    <property type="entry name" value="IVSec_CagA"/>
</dbReference>
<evidence type="ECO:0000256" key="1">
    <source>
        <dbReference type="SAM" id="Coils"/>
    </source>
</evidence>
<feature type="compositionally biased region" description="Basic and acidic residues" evidence="2">
    <location>
        <begin position="622"/>
        <end position="644"/>
    </location>
</feature>
<feature type="domain" description="CagA exotoxin phosphopeptide substrate mimic region" evidence="3">
    <location>
        <begin position="1007"/>
        <end position="1039"/>
    </location>
</feature>
<protein>
    <submittedName>
        <fullName evidence="5">Cytotoxin associated protein A</fullName>
    </submittedName>
</protein>
<dbReference type="PRINTS" id="PR01553">
    <property type="entry name" value="TYPE4SSCAGA"/>
</dbReference>
<reference evidence="5" key="1">
    <citation type="journal article" date="2005" name="J. Clin. Microbiol.">
        <title>Distinct diversity of vacA, cagA, and cagE genes of Helicobacter pylori associated with peptic ulcer in Japan.</title>
        <authorList>
            <person name="Yamazaki S."/>
            <person name="Yamakawa A."/>
            <person name="Okuda T."/>
            <person name="Ohtani M."/>
            <person name="Suto H."/>
            <person name="Ito Y."/>
            <person name="Yamazaki Y."/>
            <person name="Keida Y."/>
            <person name="Higashi H."/>
            <person name="Hatakeyama M."/>
            <person name="Azuma T."/>
        </authorList>
    </citation>
    <scope>NUCLEOTIDE SEQUENCE</scope>
    <source>
        <strain evidence="5">OK111</strain>
    </source>
</reference>
<dbReference type="InterPro" id="IPR045157">
    <property type="entry name" value="CagA_N"/>
</dbReference>
<feature type="coiled-coil region" evidence="1">
    <location>
        <begin position="862"/>
        <end position="889"/>
    </location>
</feature>
<evidence type="ECO:0000313" key="5">
    <source>
        <dbReference type="EMBL" id="BAD51747.1"/>
    </source>
</evidence>
<dbReference type="AlphaFoldDB" id="Q60FQ8"/>
<name>Q60FQ8_HELPX</name>
<feature type="region of interest" description="Disordered" evidence="2">
    <location>
        <begin position="622"/>
        <end position="648"/>
    </location>
</feature>
<feature type="coiled-coil region" evidence="1">
    <location>
        <begin position="673"/>
        <end position="700"/>
    </location>
</feature>
<accession>Q60FQ8</accession>
<evidence type="ECO:0000259" key="4">
    <source>
        <dbReference type="Pfam" id="PF18971"/>
    </source>
</evidence>
<dbReference type="Pfam" id="PF18971">
    <property type="entry name" value="CagA_N"/>
    <property type="match status" value="1"/>
</dbReference>
<evidence type="ECO:0000259" key="3">
    <source>
        <dbReference type="Pfam" id="PF03507"/>
    </source>
</evidence>
<dbReference type="GO" id="GO:0019534">
    <property type="term" value="F:toxin transmembrane transporter activity"/>
    <property type="evidence" value="ECO:0007669"/>
    <property type="project" value="InterPro"/>
</dbReference>
<dbReference type="Gene3D" id="1.20.120.1270">
    <property type="entry name" value="CagA exotoxin domain III"/>
    <property type="match status" value="4"/>
</dbReference>
<feature type="domain" description="CagA exotoxin phosphopeptide substrate mimic region" evidence="3">
    <location>
        <begin position="973"/>
        <end position="1006"/>
    </location>
</feature>
<evidence type="ECO:0000256" key="2">
    <source>
        <dbReference type="SAM" id="MobiDB-lite"/>
    </source>
</evidence>
<gene>
    <name evidence="5" type="primary">cagA</name>
</gene>
<dbReference type="InterPro" id="IPR005169">
    <property type="entry name" value="CagA_C"/>
</dbReference>
<dbReference type="EMBL" id="AB190937">
    <property type="protein sequence ID" value="BAD51747.1"/>
    <property type="molecule type" value="Genomic_DNA"/>
</dbReference>
<sequence length="1214" mass="135015">MTNETIDQQPQTEVAFNPQQFINNLQVAFLKLDNAVASFDPDQKPIVDKNDRDNRQAFDGISQLREEYSNKAIKNPTKKNQYFSDFINKSNDLINKDNLIDVESSTKSFQKFGDQRYRIFTSWVSHQNDPSKINTRSIRNFMENIIQPPIPDDKEKAEFLKSAKQSFAGIIIGNQIRTDQKFMGVFDESLKERQEAEKNGGPTGGDWLDIFLSFIFDKKQSSDVKEAINQEPVPHVQPDIATTTTDIQGLPPEARDLLDERGNFSKFTLGDMEMLDVEGVADIDPNYKFNQLLIHNNVLSSVLIGSHNGIEPEKVSLLYAGNGGFGAKHDWNATVGYKDQQGNNVATIINVHMKNGSGLVIAGGEKGINNPSFYLYKEDQLTGSQRALSQEEIRNKVDFMEFLAQNNAKLDNLSEKEKEKFRTEIKDFQKDSKAYLDALGNDRIAFVSKKDPKHSALITEFGNGDFSYTLKDYGKKADKALDREKNVTLQGSLKHDGVMFVDYSNFKYTNASKSPNKGVGVTNGVSHLEAGFNKVAVFNLPDLNNLAITSFVRRNLEDKLVAKGLSPQEANKLIKDFLSSNKELVGKALNFNKAVAEAKNTGNYDEVKKAQKDLEKSLRKREHLEKEVEKKLESKSGNKNKMEAKSQANSQKDGIFMLINKEANRDARAIAYAQNLKGIKRELSDKLENVNKNLKDFSKSFDEFKNGKNKDFSKAEETLKALKGSVKDLGINPEWISKVENLNAALNDFKNGKNKDFSKVTQAKSDLENSIKDAIFNQKITDKVDDLNQAVSVAKATGDFSRVEQALADLKNFSKEQLAQQAQKNESLNAGKKSEIYQSVKNGVNGTLVGNGLSGIEATALAKNFSDIKKELNEKFKNFNNNNNGLKNSTEPIYAKVNKKKTGQVASPEEPIYTQVAKKVTQKIDQLNQAASGLGGVGQAGFPLKRHDKVDDLSKVGRSVSPEPIYATIDDLGGPFPLKRHDKVDDLSKVGRSVSPEPIYATIDDLGGPFPLKRHDKVDDLSKVGLSRNQELAQKIDNLSQAVSEAKAGFFGNLEQTIDKLKDSTKHNPMNLWAESAKKVPASLSAKLDNYATNSHTRINSNVQNGAINEKATGMLTQKNPEWLKLVNDKIVAHNVGSVPLSEYDKIGFNQKNMKDYSDSFKFSTKLNNAVKDVKSGFTQFLANAFSTGYYCLAGENAEHGIKNVNTKGGFQKS</sequence>
<dbReference type="Gene3D" id="1.10.357.130">
    <property type="match status" value="1"/>
</dbReference>
<dbReference type="Pfam" id="PF03507">
    <property type="entry name" value="CagA"/>
    <property type="match status" value="3"/>
</dbReference>
<organism evidence="5">
    <name type="scientific">Helicobacter pylori</name>
    <name type="common">Campylobacter pylori</name>
    <dbReference type="NCBI Taxonomy" id="210"/>
    <lineage>
        <taxon>Bacteria</taxon>
        <taxon>Pseudomonadati</taxon>
        <taxon>Campylobacterota</taxon>
        <taxon>Epsilonproteobacteria</taxon>
        <taxon>Campylobacterales</taxon>
        <taxon>Helicobacteraceae</taxon>
        <taxon>Helicobacter</taxon>
    </lineage>
</organism>
<feature type="domain" description="CagA exotoxin phosphopeptide substrate mimic region" evidence="3">
    <location>
        <begin position="935"/>
        <end position="972"/>
    </location>
</feature>
<proteinExistence type="predicted"/>
<feature type="domain" description="CagA N-terminal" evidence="4">
    <location>
        <begin position="1"/>
        <end position="871"/>
    </location>
</feature>